<evidence type="ECO:0000313" key="2">
    <source>
        <dbReference type="EMBL" id="TYS68689.1"/>
    </source>
</evidence>
<organism evidence="2 3">
    <name type="scientific">Sutcliffiella horikoshii</name>
    <dbReference type="NCBI Taxonomy" id="79883"/>
    <lineage>
        <taxon>Bacteria</taxon>
        <taxon>Bacillati</taxon>
        <taxon>Bacillota</taxon>
        <taxon>Bacilli</taxon>
        <taxon>Bacillales</taxon>
        <taxon>Bacillaceae</taxon>
        <taxon>Sutcliffiella</taxon>
    </lineage>
</organism>
<dbReference type="AlphaFoldDB" id="A0A5D4T0D9"/>
<dbReference type="Pfam" id="PF12728">
    <property type="entry name" value="HTH_17"/>
    <property type="match status" value="1"/>
</dbReference>
<comment type="caution">
    <text evidence="2">The sequence shown here is derived from an EMBL/GenBank/DDBJ whole genome shotgun (WGS) entry which is preliminary data.</text>
</comment>
<dbReference type="OrthoDB" id="122388at2"/>
<dbReference type="Proteomes" id="UP000322524">
    <property type="component" value="Unassembled WGS sequence"/>
</dbReference>
<reference evidence="2 3" key="1">
    <citation type="submission" date="2019-08" db="EMBL/GenBank/DDBJ databases">
        <title>Bacillus genomes from the desert of Cuatro Cienegas, Coahuila.</title>
        <authorList>
            <person name="Olmedo-Alvarez G."/>
        </authorList>
    </citation>
    <scope>NUCLEOTIDE SEQUENCE [LARGE SCALE GENOMIC DNA]</scope>
    <source>
        <strain evidence="2 3">CH28_1T</strain>
    </source>
</reference>
<protein>
    <submittedName>
        <fullName evidence="2">Helix-turn-helix domain-containing protein</fullName>
    </submittedName>
</protein>
<proteinExistence type="predicted"/>
<feature type="domain" description="Helix-turn-helix" evidence="1">
    <location>
        <begin position="13"/>
        <end position="63"/>
    </location>
</feature>
<dbReference type="EMBL" id="VTEV01000003">
    <property type="protein sequence ID" value="TYS68689.1"/>
    <property type="molecule type" value="Genomic_DNA"/>
</dbReference>
<dbReference type="InterPro" id="IPR041657">
    <property type="entry name" value="HTH_17"/>
</dbReference>
<evidence type="ECO:0000259" key="1">
    <source>
        <dbReference type="Pfam" id="PF12728"/>
    </source>
</evidence>
<evidence type="ECO:0000313" key="3">
    <source>
        <dbReference type="Proteomes" id="UP000322524"/>
    </source>
</evidence>
<sequence>MISQEVKDKYPIMMTAKHVSEILGVSYHYAYEVMKRKDFPVFPVGRHKKVNREAFFRWIEEQSHKNSAI</sequence>
<dbReference type="RefSeq" id="WP_148987556.1">
    <property type="nucleotide sequence ID" value="NZ_VTEV01000003.1"/>
</dbReference>
<name>A0A5D4T0D9_9BACI</name>
<accession>A0A5D4T0D9</accession>
<gene>
    <name evidence="2" type="ORF">FZC76_07015</name>
</gene>